<name>A0A4S4K7M9_9APHY</name>
<keyword evidence="1" id="KW-0812">Transmembrane</keyword>
<dbReference type="InterPro" id="IPR045340">
    <property type="entry name" value="DUF6533"/>
</dbReference>
<feature type="transmembrane region" description="Helical" evidence="1">
    <location>
        <begin position="12"/>
        <end position="34"/>
    </location>
</feature>
<evidence type="ECO:0000313" key="3">
    <source>
        <dbReference type="EMBL" id="THG93861.1"/>
    </source>
</evidence>
<dbReference type="Proteomes" id="UP000309038">
    <property type="component" value="Unassembled WGS sequence"/>
</dbReference>
<reference evidence="3 4" key="1">
    <citation type="submission" date="2019-02" db="EMBL/GenBank/DDBJ databases">
        <title>Genome sequencing of the rare red list fungi Phlebia centrifuga.</title>
        <authorList>
            <person name="Buettner E."/>
            <person name="Kellner H."/>
        </authorList>
    </citation>
    <scope>NUCLEOTIDE SEQUENCE [LARGE SCALE GENOMIC DNA]</scope>
    <source>
        <strain evidence="3 4">DSM 108282</strain>
    </source>
</reference>
<evidence type="ECO:0000256" key="1">
    <source>
        <dbReference type="SAM" id="Phobius"/>
    </source>
</evidence>
<gene>
    <name evidence="3" type="ORF">EW026_g7488</name>
</gene>
<evidence type="ECO:0000313" key="4">
    <source>
        <dbReference type="Proteomes" id="UP000309038"/>
    </source>
</evidence>
<dbReference type="EMBL" id="SGPJ01000554">
    <property type="protein sequence ID" value="THG93861.1"/>
    <property type="molecule type" value="Genomic_DNA"/>
</dbReference>
<accession>A0A4S4K7M9</accession>
<proteinExistence type="predicted"/>
<protein>
    <recommendedName>
        <fullName evidence="2">DUF6533 domain-containing protein</fullName>
    </recommendedName>
</protein>
<sequence>MSQLSSDSGAIIAAFQADLTGTFAIVSMTALIAYEYIMTIDQEVEMIWRRKWTLVTWLFMANRYITIAFIIWEASPLTAQR</sequence>
<keyword evidence="1" id="KW-0472">Membrane</keyword>
<keyword evidence="1" id="KW-1133">Transmembrane helix</keyword>
<organism evidence="3 4">
    <name type="scientific">Hermanssonia centrifuga</name>
    <dbReference type="NCBI Taxonomy" id="98765"/>
    <lineage>
        <taxon>Eukaryota</taxon>
        <taxon>Fungi</taxon>
        <taxon>Dikarya</taxon>
        <taxon>Basidiomycota</taxon>
        <taxon>Agaricomycotina</taxon>
        <taxon>Agaricomycetes</taxon>
        <taxon>Polyporales</taxon>
        <taxon>Meruliaceae</taxon>
        <taxon>Hermanssonia</taxon>
    </lineage>
</organism>
<dbReference type="Pfam" id="PF20151">
    <property type="entry name" value="DUF6533"/>
    <property type="match status" value="1"/>
</dbReference>
<keyword evidence="4" id="KW-1185">Reference proteome</keyword>
<evidence type="ECO:0000259" key="2">
    <source>
        <dbReference type="Pfam" id="PF20151"/>
    </source>
</evidence>
<dbReference type="AlphaFoldDB" id="A0A4S4K7M9"/>
<feature type="domain" description="DUF6533" evidence="2">
    <location>
        <begin position="24"/>
        <end position="68"/>
    </location>
</feature>
<feature type="transmembrane region" description="Helical" evidence="1">
    <location>
        <begin position="54"/>
        <end position="72"/>
    </location>
</feature>
<comment type="caution">
    <text evidence="3">The sequence shown here is derived from an EMBL/GenBank/DDBJ whole genome shotgun (WGS) entry which is preliminary data.</text>
</comment>